<organism evidence="3 4">
    <name type="scientific">Flavihumibacter fluminis</name>
    <dbReference type="NCBI Taxonomy" id="2909236"/>
    <lineage>
        <taxon>Bacteria</taxon>
        <taxon>Pseudomonadati</taxon>
        <taxon>Bacteroidota</taxon>
        <taxon>Chitinophagia</taxon>
        <taxon>Chitinophagales</taxon>
        <taxon>Chitinophagaceae</taxon>
        <taxon>Flavihumibacter</taxon>
    </lineage>
</organism>
<dbReference type="PANTHER" id="PTHR46825">
    <property type="entry name" value="D-ALANYL-D-ALANINE-CARBOXYPEPTIDASE/ENDOPEPTIDASE AMPH"/>
    <property type="match status" value="1"/>
</dbReference>
<dbReference type="EMBL" id="JAKEVY010000002">
    <property type="protein sequence ID" value="MCF1715030.1"/>
    <property type="molecule type" value="Genomic_DNA"/>
</dbReference>
<gene>
    <name evidence="3" type="ORF">L0U88_10370</name>
</gene>
<dbReference type="Proteomes" id="UP001200145">
    <property type="component" value="Unassembled WGS sequence"/>
</dbReference>
<keyword evidence="1" id="KW-0732">Signal</keyword>
<evidence type="ECO:0000256" key="1">
    <source>
        <dbReference type="SAM" id="SignalP"/>
    </source>
</evidence>
<feature type="chain" id="PRO_5045523868" evidence="1">
    <location>
        <begin position="17"/>
        <end position="539"/>
    </location>
</feature>
<dbReference type="InterPro" id="IPR001466">
    <property type="entry name" value="Beta-lactam-related"/>
</dbReference>
<name>A0ABS9BI89_9BACT</name>
<dbReference type="Gene3D" id="3.40.710.10">
    <property type="entry name" value="DD-peptidase/beta-lactamase superfamily"/>
    <property type="match status" value="1"/>
</dbReference>
<evidence type="ECO:0000313" key="3">
    <source>
        <dbReference type="EMBL" id="MCF1715030.1"/>
    </source>
</evidence>
<feature type="signal peptide" evidence="1">
    <location>
        <begin position="1"/>
        <end position="16"/>
    </location>
</feature>
<accession>A0ABS9BI89</accession>
<dbReference type="RefSeq" id="WP_234865980.1">
    <property type="nucleotide sequence ID" value="NZ_JAKEVY010000002.1"/>
</dbReference>
<dbReference type="PANTHER" id="PTHR46825:SF9">
    <property type="entry name" value="BETA-LACTAMASE-RELATED DOMAIN-CONTAINING PROTEIN"/>
    <property type="match status" value="1"/>
</dbReference>
<feature type="domain" description="Beta-lactamase-related" evidence="2">
    <location>
        <begin position="38"/>
        <end position="339"/>
    </location>
</feature>
<reference evidence="3 4" key="1">
    <citation type="submission" date="2022-01" db="EMBL/GenBank/DDBJ databases">
        <title>Flavihumibacter sp. nov., isolated from sediment of a river.</title>
        <authorList>
            <person name="Liu H."/>
        </authorList>
    </citation>
    <scope>NUCLEOTIDE SEQUENCE [LARGE SCALE GENOMIC DNA]</scope>
    <source>
        <strain evidence="3 4">RY-1</strain>
    </source>
</reference>
<proteinExistence type="predicted"/>
<keyword evidence="4" id="KW-1185">Reference proteome</keyword>
<evidence type="ECO:0000259" key="2">
    <source>
        <dbReference type="Pfam" id="PF00144"/>
    </source>
</evidence>
<dbReference type="SUPFAM" id="SSF56601">
    <property type="entry name" value="beta-lactamase/transpeptidase-like"/>
    <property type="match status" value="1"/>
</dbReference>
<dbReference type="InterPro" id="IPR050491">
    <property type="entry name" value="AmpC-like"/>
</dbReference>
<dbReference type="Pfam" id="PF00144">
    <property type="entry name" value="Beta-lactamase"/>
    <property type="match status" value="1"/>
</dbReference>
<sequence length="539" mass="59563">MKLLLLLGLFPLQLLAQSNFSDTARQIETVLKPWSNPNLPGMSVAISRNGQLIYAQAFGAADLEHDVLNDTATIFEAGSVSKQFTAAAILLLEQDGKLSQQDDVRKYIPELPDYGSVITIYDLIHHQSGLRDWGSVAEVEGWGRGSRAHTNAHALQIICRQTALNNPPGTEYIYSNSNYNLMAIIVERVAKTSFAQFCKDRIFIPAGMTHTSWRNDFRQVVKKRAVAYQQTPMVLKLSMPFEDAHGNGGMLTTASDLVKWAAFMHGGKLGGKVLLDRQLELGRFRNGKVHPYAAGLRISTFNGRDQVSHSGATAGYRANLDYFPELGLSIALLSNTSSFSPVQIAEKLARIFVPDQLRISAAAEPEVYKADPATQKKLAGWYRDDRTDEGIFLQVSDSTLLMPNKKPVYAAKDGKLMANGYQLLFEKSGLKRIDFGPPADTLQFIKEPAAIGSPEELKQFEGTYSSKDANTTIRIKVSGKQLQHIQEPTALVQFAPTYKDGFAAPGSNIRFVRDKKGKITGFTLSVGRARRIWFSRSAI</sequence>
<comment type="caution">
    <text evidence="3">The sequence shown here is derived from an EMBL/GenBank/DDBJ whole genome shotgun (WGS) entry which is preliminary data.</text>
</comment>
<evidence type="ECO:0000313" key="4">
    <source>
        <dbReference type="Proteomes" id="UP001200145"/>
    </source>
</evidence>
<protein>
    <submittedName>
        <fullName evidence="3">Beta-lactamase family protein</fullName>
    </submittedName>
</protein>
<dbReference type="InterPro" id="IPR012338">
    <property type="entry name" value="Beta-lactam/transpept-like"/>
</dbReference>